<protein>
    <submittedName>
        <fullName evidence="3">NAD(P)-dependent dehydrogenase, short-chain alcohol dehydrogenase family</fullName>
    </submittedName>
</protein>
<dbReference type="Proteomes" id="UP000192917">
    <property type="component" value="Unassembled WGS sequence"/>
</dbReference>
<dbReference type="Gene3D" id="3.40.50.720">
    <property type="entry name" value="NAD(P)-binding Rossmann-like Domain"/>
    <property type="match status" value="1"/>
</dbReference>
<evidence type="ECO:0000256" key="1">
    <source>
        <dbReference type="ARBA" id="ARBA00006484"/>
    </source>
</evidence>
<gene>
    <name evidence="3" type="ORF">SAMN05428998_101264</name>
</gene>
<dbReference type="Pfam" id="PF13561">
    <property type="entry name" value="adh_short_C2"/>
    <property type="match status" value="1"/>
</dbReference>
<dbReference type="AlphaFoldDB" id="A0A1Y6B3P5"/>
<evidence type="ECO:0000256" key="2">
    <source>
        <dbReference type="ARBA" id="ARBA00023002"/>
    </source>
</evidence>
<name>A0A1Y6B3P5_9PROT</name>
<organism evidence="3 4">
    <name type="scientific">Tistlia consotensis USBA 355</name>
    <dbReference type="NCBI Taxonomy" id="560819"/>
    <lineage>
        <taxon>Bacteria</taxon>
        <taxon>Pseudomonadati</taxon>
        <taxon>Pseudomonadota</taxon>
        <taxon>Alphaproteobacteria</taxon>
        <taxon>Rhodospirillales</taxon>
        <taxon>Rhodovibrionaceae</taxon>
        <taxon>Tistlia</taxon>
    </lineage>
</organism>
<dbReference type="FunFam" id="3.40.50.720:FF:000084">
    <property type="entry name" value="Short-chain dehydrogenase reductase"/>
    <property type="match status" value="1"/>
</dbReference>
<dbReference type="PRINTS" id="PR00080">
    <property type="entry name" value="SDRFAMILY"/>
</dbReference>
<dbReference type="PRINTS" id="PR00081">
    <property type="entry name" value="GDHRDH"/>
</dbReference>
<dbReference type="STRING" id="560819.SAMN05428998_101264"/>
<dbReference type="PANTHER" id="PTHR42760">
    <property type="entry name" value="SHORT-CHAIN DEHYDROGENASES/REDUCTASES FAMILY MEMBER"/>
    <property type="match status" value="1"/>
</dbReference>
<dbReference type="InterPro" id="IPR002347">
    <property type="entry name" value="SDR_fam"/>
</dbReference>
<sequence length="266" mass="27952">MADRLKDKVALVFGAGSVGEGWGNGKAAAVAYAREGAAVACVDIGLPAAETTREVILAEGGRAIACAADVTRLAEIEAAVAQTLEAYGRIDILHNNVGINAAGGPVEASEESWDRVMAVNVKSVFLACKAVLPIMERQGSGAIVNISSLAAIRWTGYPYSSYYASKAAVNNFTKSLAVQYAAKGIRANAIMPGVMDTPHIYQQISGYYKSVEEMVAARNEIPPMKRMGDGWDIAMASVFLASDEAKYITGVELCVDGGLHCSVVPT</sequence>
<keyword evidence="4" id="KW-1185">Reference proteome</keyword>
<dbReference type="PANTHER" id="PTHR42760:SF115">
    <property type="entry name" value="3-OXOACYL-[ACYL-CARRIER-PROTEIN] REDUCTASE FABG"/>
    <property type="match status" value="1"/>
</dbReference>
<keyword evidence="2" id="KW-0560">Oxidoreductase</keyword>
<reference evidence="3 4" key="1">
    <citation type="submission" date="2017-04" db="EMBL/GenBank/DDBJ databases">
        <authorList>
            <person name="Afonso C.L."/>
            <person name="Miller P.J."/>
            <person name="Scott M.A."/>
            <person name="Spackman E."/>
            <person name="Goraichik I."/>
            <person name="Dimitrov K.M."/>
            <person name="Suarez D.L."/>
            <person name="Swayne D.E."/>
        </authorList>
    </citation>
    <scope>NUCLEOTIDE SEQUENCE [LARGE SCALE GENOMIC DNA]</scope>
    <source>
        <strain evidence="3 4">USBA 355</strain>
    </source>
</reference>
<proteinExistence type="inferred from homology"/>
<dbReference type="CDD" id="cd05233">
    <property type="entry name" value="SDR_c"/>
    <property type="match status" value="1"/>
</dbReference>
<evidence type="ECO:0000313" key="4">
    <source>
        <dbReference type="Proteomes" id="UP000192917"/>
    </source>
</evidence>
<dbReference type="SUPFAM" id="SSF51735">
    <property type="entry name" value="NAD(P)-binding Rossmann-fold domains"/>
    <property type="match status" value="1"/>
</dbReference>
<dbReference type="RefSeq" id="WP_085120620.1">
    <property type="nucleotide sequence ID" value="NZ_FWZX01000001.1"/>
</dbReference>
<dbReference type="NCBIfam" id="NF005559">
    <property type="entry name" value="PRK07231.1"/>
    <property type="match status" value="1"/>
</dbReference>
<dbReference type="EMBL" id="FWZX01000001">
    <property type="protein sequence ID" value="SME89895.1"/>
    <property type="molecule type" value="Genomic_DNA"/>
</dbReference>
<accession>A0A1Y6B3P5</accession>
<evidence type="ECO:0000313" key="3">
    <source>
        <dbReference type="EMBL" id="SME89895.1"/>
    </source>
</evidence>
<comment type="similarity">
    <text evidence="1">Belongs to the short-chain dehydrogenases/reductases (SDR) family.</text>
</comment>
<dbReference type="InterPro" id="IPR036291">
    <property type="entry name" value="NAD(P)-bd_dom_sf"/>
</dbReference>
<dbReference type="GO" id="GO:0016616">
    <property type="term" value="F:oxidoreductase activity, acting on the CH-OH group of donors, NAD or NADP as acceptor"/>
    <property type="evidence" value="ECO:0007669"/>
    <property type="project" value="TreeGrafter"/>
</dbReference>